<dbReference type="PANTHER" id="PTHR43214">
    <property type="entry name" value="TWO-COMPONENT RESPONSE REGULATOR"/>
    <property type="match status" value="1"/>
</dbReference>
<reference evidence="6 7" key="1">
    <citation type="submission" date="2017-04" db="EMBL/GenBank/DDBJ databases">
        <title>Comparative genome analysis of Subtercola boreus.</title>
        <authorList>
            <person name="Cho Y.-J."/>
            <person name="Cho A."/>
            <person name="Kim O.-S."/>
            <person name="Lee J.-I."/>
        </authorList>
    </citation>
    <scope>NUCLEOTIDE SEQUENCE [LARGE SCALE GENOMIC DNA]</scope>
    <source>
        <strain evidence="6 7">K300</strain>
    </source>
</reference>
<dbReference type="PROSITE" id="PS50043">
    <property type="entry name" value="HTH_LUXR_2"/>
    <property type="match status" value="1"/>
</dbReference>
<evidence type="ECO:0000256" key="1">
    <source>
        <dbReference type="ARBA" id="ARBA00022553"/>
    </source>
</evidence>
<keyword evidence="2 6" id="KW-0238">DNA-binding</keyword>
<dbReference type="SUPFAM" id="SSF46894">
    <property type="entry name" value="C-terminal effector domain of the bipartite response regulators"/>
    <property type="match status" value="1"/>
</dbReference>
<gene>
    <name evidence="6" type="ORF">B7R54_07005</name>
</gene>
<dbReference type="Gene3D" id="3.40.50.2300">
    <property type="match status" value="1"/>
</dbReference>
<dbReference type="PANTHER" id="PTHR43214:SF43">
    <property type="entry name" value="TWO-COMPONENT RESPONSE REGULATOR"/>
    <property type="match status" value="1"/>
</dbReference>
<evidence type="ECO:0000313" key="7">
    <source>
        <dbReference type="Proteomes" id="UP000256486"/>
    </source>
</evidence>
<dbReference type="GO" id="GO:0006355">
    <property type="term" value="P:regulation of DNA-templated transcription"/>
    <property type="evidence" value="ECO:0007669"/>
    <property type="project" value="InterPro"/>
</dbReference>
<dbReference type="CDD" id="cd06170">
    <property type="entry name" value="LuxR_C_like"/>
    <property type="match status" value="1"/>
</dbReference>
<feature type="domain" description="HTH luxR-type" evidence="4">
    <location>
        <begin position="153"/>
        <end position="218"/>
    </location>
</feature>
<dbReference type="Pfam" id="PF00072">
    <property type="entry name" value="Response_reg"/>
    <property type="match status" value="1"/>
</dbReference>
<dbReference type="InterPro" id="IPR058245">
    <property type="entry name" value="NreC/VraR/RcsB-like_REC"/>
</dbReference>
<dbReference type="CDD" id="cd17535">
    <property type="entry name" value="REC_NarL-like"/>
    <property type="match status" value="1"/>
</dbReference>
<dbReference type="InterPro" id="IPR001789">
    <property type="entry name" value="Sig_transdc_resp-reg_receiver"/>
</dbReference>
<accession>A0A3E0VP19</accession>
<dbReference type="SMART" id="SM00448">
    <property type="entry name" value="REC"/>
    <property type="match status" value="1"/>
</dbReference>
<protein>
    <submittedName>
        <fullName evidence="6">DNA-binding response regulator</fullName>
    </submittedName>
</protein>
<dbReference type="PROSITE" id="PS50110">
    <property type="entry name" value="RESPONSE_REGULATORY"/>
    <property type="match status" value="1"/>
</dbReference>
<evidence type="ECO:0000256" key="3">
    <source>
        <dbReference type="PROSITE-ProRule" id="PRU00169"/>
    </source>
</evidence>
<sequence>MQDGGAGERTTVLVVDDHPLVRGGLGTLISSTADLTVVAEAGSGADAVRLAAELRPDVILMDLSMPGLDGVEATRRIVQQQPGAHIVVLTSFHDRVKVREALGAGAIGYLLKDAEADVLLAAIRSAALGHSPLDPRVAGALLPTEALPTGTAGTTGTSPLSAREADVLRLITRGLSNRQIGHELGIAERTVKAHVGSIFRHLGVADRTSAAMWARDHGF</sequence>
<dbReference type="InterPro" id="IPR000792">
    <property type="entry name" value="Tscrpt_reg_LuxR_C"/>
</dbReference>
<name>A0A3E0VP19_9MICO</name>
<dbReference type="Pfam" id="PF00196">
    <property type="entry name" value="GerE"/>
    <property type="match status" value="1"/>
</dbReference>
<dbReference type="OrthoDB" id="9808843at2"/>
<feature type="domain" description="Response regulatory" evidence="5">
    <location>
        <begin position="11"/>
        <end position="127"/>
    </location>
</feature>
<evidence type="ECO:0000256" key="2">
    <source>
        <dbReference type="ARBA" id="ARBA00023125"/>
    </source>
</evidence>
<keyword evidence="1 3" id="KW-0597">Phosphoprotein</keyword>
<keyword evidence="7" id="KW-1185">Reference proteome</keyword>
<dbReference type="EMBL" id="NBWZ01000001">
    <property type="protein sequence ID" value="RFA11143.1"/>
    <property type="molecule type" value="Genomic_DNA"/>
</dbReference>
<dbReference type="SUPFAM" id="SSF52172">
    <property type="entry name" value="CheY-like"/>
    <property type="match status" value="1"/>
</dbReference>
<organism evidence="6 7">
    <name type="scientific">Subtercola boreus</name>
    <dbReference type="NCBI Taxonomy" id="120213"/>
    <lineage>
        <taxon>Bacteria</taxon>
        <taxon>Bacillati</taxon>
        <taxon>Actinomycetota</taxon>
        <taxon>Actinomycetes</taxon>
        <taxon>Micrococcales</taxon>
        <taxon>Microbacteriaceae</taxon>
        <taxon>Subtercola</taxon>
    </lineage>
</organism>
<proteinExistence type="predicted"/>
<dbReference type="InterPro" id="IPR011006">
    <property type="entry name" value="CheY-like_superfamily"/>
</dbReference>
<feature type="modified residue" description="4-aspartylphosphate" evidence="3">
    <location>
        <position position="62"/>
    </location>
</feature>
<evidence type="ECO:0000313" key="6">
    <source>
        <dbReference type="EMBL" id="RFA11143.1"/>
    </source>
</evidence>
<dbReference type="PRINTS" id="PR00038">
    <property type="entry name" value="HTHLUXR"/>
</dbReference>
<dbReference type="InterPro" id="IPR016032">
    <property type="entry name" value="Sig_transdc_resp-reg_C-effctor"/>
</dbReference>
<dbReference type="Proteomes" id="UP000256486">
    <property type="component" value="Unassembled WGS sequence"/>
</dbReference>
<comment type="caution">
    <text evidence="6">The sequence shown here is derived from an EMBL/GenBank/DDBJ whole genome shotgun (WGS) entry which is preliminary data.</text>
</comment>
<dbReference type="AlphaFoldDB" id="A0A3E0VP19"/>
<dbReference type="GO" id="GO:0003677">
    <property type="term" value="F:DNA binding"/>
    <property type="evidence" value="ECO:0007669"/>
    <property type="project" value="UniProtKB-KW"/>
</dbReference>
<dbReference type="GO" id="GO:0000160">
    <property type="term" value="P:phosphorelay signal transduction system"/>
    <property type="evidence" value="ECO:0007669"/>
    <property type="project" value="InterPro"/>
</dbReference>
<evidence type="ECO:0000259" key="5">
    <source>
        <dbReference type="PROSITE" id="PS50110"/>
    </source>
</evidence>
<evidence type="ECO:0000259" key="4">
    <source>
        <dbReference type="PROSITE" id="PS50043"/>
    </source>
</evidence>
<dbReference type="SMART" id="SM00421">
    <property type="entry name" value="HTH_LUXR"/>
    <property type="match status" value="1"/>
</dbReference>
<dbReference type="InterPro" id="IPR039420">
    <property type="entry name" value="WalR-like"/>
</dbReference>